<keyword evidence="8" id="KW-1185">Reference proteome</keyword>
<keyword evidence="4" id="KW-0378">Hydrolase</keyword>
<protein>
    <submittedName>
        <fullName evidence="7">Acetylpolyamine amidohydrolase</fullName>
    </submittedName>
</protein>
<evidence type="ECO:0000256" key="5">
    <source>
        <dbReference type="ARBA" id="ARBA00022833"/>
    </source>
</evidence>
<dbReference type="InterPro" id="IPR037138">
    <property type="entry name" value="His_deacetylse_dom_sf"/>
</dbReference>
<evidence type="ECO:0000256" key="1">
    <source>
        <dbReference type="ARBA" id="ARBA00001947"/>
    </source>
</evidence>
<dbReference type="InterPro" id="IPR000286">
    <property type="entry name" value="HDACs"/>
</dbReference>
<dbReference type="AlphaFoldDB" id="A0A917I7Y8"/>
<feature type="domain" description="Histone deacetylase" evidence="6">
    <location>
        <begin position="32"/>
        <end position="344"/>
    </location>
</feature>
<dbReference type="PRINTS" id="PR01270">
    <property type="entry name" value="HDASUPER"/>
</dbReference>
<dbReference type="InterPro" id="IPR023801">
    <property type="entry name" value="His_deacetylse_dom"/>
</dbReference>
<reference evidence="7" key="1">
    <citation type="journal article" date="2014" name="Int. J. Syst. Evol. Microbiol.">
        <title>Complete genome sequence of Corynebacterium casei LMG S-19264T (=DSM 44701T), isolated from a smear-ripened cheese.</title>
        <authorList>
            <consortium name="US DOE Joint Genome Institute (JGI-PGF)"/>
            <person name="Walter F."/>
            <person name="Albersmeier A."/>
            <person name="Kalinowski J."/>
            <person name="Ruckert C."/>
        </authorList>
    </citation>
    <scope>NUCLEOTIDE SEQUENCE</scope>
    <source>
        <strain evidence="7">CGMCC 1.12214</strain>
    </source>
</reference>
<dbReference type="EMBL" id="BMES01000002">
    <property type="protein sequence ID" value="GGH20700.1"/>
    <property type="molecule type" value="Genomic_DNA"/>
</dbReference>
<comment type="caution">
    <text evidence="7">The sequence shown here is derived from an EMBL/GenBank/DDBJ whole genome shotgun (WGS) entry which is preliminary data.</text>
</comment>
<evidence type="ECO:0000259" key="6">
    <source>
        <dbReference type="Pfam" id="PF00850"/>
    </source>
</evidence>
<comment type="similarity">
    <text evidence="2">Belongs to the histone deacetylase family.</text>
</comment>
<dbReference type="CDD" id="cd10001">
    <property type="entry name" value="HDAC_classII_APAH"/>
    <property type="match status" value="1"/>
</dbReference>
<evidence type="ECO:0000313" key="8">
    <source>
        <dbReference type="Proteomes" id="UP000603912"/>
    </source>
</evidence>
<dbReference type="PANTHER" id="PTHR10625:SF17">
    <property type="entry name" value="HISTONE DEACETYLASE 8"/>
    <property type="match status" value="1"/>
</dbReference>
<name>A0A917I7Y8_9HYPH</name>
<dbReference type="SUPFAM" id="SSF52768">
    <property type="entry name" value="Arginase/deacetylase"/>
    <property type="match status" value="1"/>
</dbReference>
<evidence type="ECO:0000256" key="4">
    <source>
        <dbReference type="ARBA" id="ARBA00022801"/>
    </source>
</evidence>
<sequence length="347" mass="36904">MKAFFHPAQRLHEPRQFMRSGVISDPKDVADRVAPLLAALGRHGVSVTEPADYGVKLALSVHSPAYVEFLRSAFERWSALPNAGPEVLPNVFPYWNGDPGRAGRPPCPSPSIIAQAGWYMGDLAVPIGPHTWRSALASTHTAVAAADAALDGERYAYALCRPSGHHSRGDRASGFCYLNNSAIAAERLRGRYGKVAVLDVDAHHGDGTQEIFYRRDDVLTVSVHVDPQGYYPFFTGYEHETGHGAGEGFNRNLPLAVGSGDAAFLAAVDAGIKAVTTFGAQALVLALGYDGHKDDPITALTLTTGVYRAIGERIAPLGLPTVVVQEGGYQVSVIGDCLDAFLAGLSA</sequence>
<proteinExistence type="inferred from homology"/>
<organism evidence="7 8">
    <name type="scientific">Alsobacter metallidurans</name>
    <dbReference type="NCBI Taxonomy" id="340221"/>
    <lineage>
        <taxon>Bacteria</taxon>
        <taxon>Pseudomonadati</taxon>
        <taxon>Pseudomonadota</taxon>
        <taxon>Alphaproteobacteria</taxon>
        <taxon>Hyphomicrobiales</taxon>
        <taxon>Alsobacteraceae</taxon>
        <taxon>Alsobacter</taxon>
    </lineage>
</organism>
<evidence type="ECO:0000256" key="3">
    <source>
        <dbReference type="ARBA" id="ARBA00022723"/>
    </source>
</evidence>
<evidence type="ECO:0000313" key="7">
    <source>
        <dbReference type="EMBL" id="GGH20700.1"/>
    </source>
</evidence>
<gene>
    <name evidence="7" type="ORF">GCM10007036_24450</name>
</gene>
<dbReference type="PANTHER" id="PTHR10625">
    <property type="entry name" value="HISTONE DEACETYLASE HDAC1-RELATED"/>
    <property type="match status" value="1"/>
</dbReference>
<dbReference type="GO" id="GO:0016787">
    <property type="term" value="F:hydrolase activity"/>
    <property type="evidence" value="ECO:0007669"/>
    <property type="project" value="UniProtKB-KW"/>
</dbReference>
<keyword evidence="3" id="KW-0479">Metal-binding</keyword>
<dbReference type="GO" id="GO:0046872">
    <property type="term" value="F:metal ion binding"/>
    <property type="evidence" value="ECO:0007669"/>
    <property type="project" value="UniProtKB-KW"/>
</dbReference>
<dbReference type="Gene3D" id="3.40.800.20">
    <property type="entry name" value="Histone deacetylase domain"/>
    <property type="match status" value="1"/>
</dbReference>
<dbReference type="GO" id="GO:0004407">
    <property type="term" value="F:histone deacetylase activity"/>
    <property type="evidence" value="ECO:0007669"/>
    <property type="project" value="TreeGrafter"/>
</dbReference>
<dbReference type="Pfam" id="PF00850">
    <property type="entry name" value="Hist_deacetyl"/>
    <property type="match status" value="1"/>
</dbReference>
<dbReference type="GO" id="GO:0040029">
    <property type="term" value="P:epigenetic regulation of gene expression"/>
    <property type="evidence" value="ECO:0007669"/>
    <property type="project" value="TreeGrafter"/>
</dbReference>
<dbReference type="InterPro" id="IPR023696">
    <property type="entry name" value="Ureohydrolase_dom_sf"/>
</dbReference>
<evidence type="ECO:0000256" key="2">
    <source>
        <dbReference type="ARBA" id="ARBA00005947"/>
    </source>
</evidence>
<accession>A0A917I7Y8</accession>
<comment type="cofactor">
    <cofactor evidence="1">
        <name>Zn(2+)</name>
        <dbReference type="ChEBI" id="CHEBI:29105"/>
    </cofactor>
</comment>
<reference evidence="7" key="2">
    <citation type="submission" date="2020-09" db="EMBL/GenBank/DDBJ databases">
        <authorList>
            <person name="Sun Q."/>
            <person name="Zhou Y."/>
        </authorList>
    </citation>
    <scope>NUCLEOTIDE SEQUENCE</scope>
    <source>
        <strain evidence="7">CGMCC 1.12214</strain>
    </source>
</reference>
<dbReference type="RefSeq" id="WP_188518050.1">
    <property type="nucleotide sequence ID" value="NZ_BMES01000002.1"/>
</dbReference>
<dbReference type="Proteomes" id="UP000603912">
    <property type="component" value="Unassembled WGS sequence"/>
</dbReference>
<keyword evidence="5" id="KW-0862">Zinc</keyword>